<accession>A0A1I7F2W2</accession>
<dbReference type="Proteomes" id="UP000183508">
    <property type="component" value="Unassembled WGS sequence"/>
</dbReference>
<keyword evidence="1" id="KW-0472">Membrane</keyword>
<dbReference type="RefSeq" id="WP_074948433.1">
    <property type="nucleotide sequence ID" value="NZ_FPBV01000001.1"/>
</dbReference>
<sequence length="377" mass="42003">MKLDDYEKKLASWRDLKLDSDAEIRIRSKIQKELHALHDLRGVRRHHRRALQTAMVIMCSAAAMAGLWVIERNKLDRKGVSPTAATNFTQPRFQPPTGFTDSQQFASPNGDIVLYVYRFITNNGQSDNLQYDFVSNGHLLYQFEAPYTTGEQPLWFTAGSTQYCALKLPPPLLNPTNAPGADFCTIEILRFAHSTPDHWSVTTSAKDVRKDLGFMWKQGNKLLVRGGDFGFGIPIWYSFSPEGVTKQTVNRPYPEPGDLPKNSVIYRLNAKSTKVGDVTTLELSGDPGPLHLKVGQTFVLEITPTPAVPIAALLYPDYGDPGDGSLAWRLPSPYTNAMVYKMATVANHGRIFLNPVPMTKDPVRLTGLTEIPVVVTK</sequence>
<feature type="transmembrane region" description="Helical" evidence="1">
    <location>
        <begin position="50"/>
        <end position="70"/>
    </location>
</feature>
<evidence type="ECO:0000313" key="2">
    <source>
        <dbReference type="EMBL" id="SFU30496.1"/>
    </source>
</evidence>
<keyword evidence="1" id="KW-0812">Transmembrane</keyword>
<protein>
    <submittedName>
        <fullName evidence="2">Uncharacterized protein</fullName>
    </submittedName>
</protein>
<gene>
    <name evidence="2" type="ORF">SAMN05421543_10132</name>
</gene>
<dbReference type="AlphaFoldDB" id="A0A1I7F2W2"/>
<organism evidence="2 3">
    <name type="scientific">Alicyclobacillus macrosporangiidus</name>
    <dbReference type="NCBI Taxonomy" id="392015"/>
    <lineage>
        <taxon>Bacteria</taxon>
        <taxon>Bacillati</taxon>
        <taxon>Bacillota</taxon>
        <taxon>Bacilli</taxon>
        <taxon>Bacillales</taxon>
        <taxon>Alicyclobacillaceae</taxon>
        <taxon>Alicyclobacillus</taxon>
    </lineage>
</organism>
<dbReference type="STRING" id="392015.SAMN05421543_10132"/>
<keyword evidence="3" id="KW-1185">Reference proteome</keyword>
<dbReference type="EMBL" id="FPBV01000001">
    <property type="protein sequence ID" value="SFU30496.1"/>
    <property type="molecule type" value="Genomic_DNA"/>
</dbReference>
<proteinExistence type="predicted"/>
<keyword evidence="1" id="KW-1133">Transmembrane helix</keyword>
<name>A0A1I7F2W2_9BACL</name>
<reference evidence="3" key="1">
    <citation type="submission" date="2016-10" db="EMBL/GenBank/DDBJ databases">
        <authorList>
            <person name="Varghese N."/>
        </authorList>
    </citation>
    <scope>NUCLEOTIDE SEQUENCE [LARGE SCALE GENOMIC DNA]</scope>
    <source>
        <strain evidence="3">DSM 17980</strain>
    </source>
</reference>
<evidence type="ECO:0000313" key="3">
    <source>
        <dbReference type="Proteomes" id="UP000183508"/>
    </source>
</evidence>
<evidence type="ECO:0000256" key="1">
    <source>
        <dbReference type="SAM" id="Phobius"/>
    </source>
</evidence>